<evidence type="ECO:0000313" key="1">
    <source>
        <dbReference type="EMBL" id="MCM2517579.1"/>
    </source>
</evidence>
<proteinExistence type="predicted"/>
<reference evidence="1 2" key="1">
    <citation type="submission" date="2022-06" db="EMBL/GenBank/DDBJ databases">
        <title>Whole genome sequence of Streptomyces griseoincarnatus RB7AG.</title>
        <authorList>
            <person name="Ray L."/>
            <person name="Behera S."/>
            <person name="Panda A.N."/>
        </authorList>
    </citation>
    <scope>NUCLEOTIDE SEQUENCE [LARGE SCALE GENOMIC DNA]</scope>
    <source>
        <strain evidence="1 2">RB7AG</strain>
    </source>
</reference>
<organism evidence="1 2">
    <name type="scientific">Streptomyces griseoincarnatus</name>
    <dbReference type="NCBI Taxonomy" id="29305"/>
    <lineage>
        <taxon>Bacteria</taxon>
        <taxon>Bacillati</taxon>
        <taxon>Actinomycetota</taxon>
        <taxon>Actinomycetes</taxon>
        <taxon>Kitasatosporales</taxon>
        <taxon>Streptomycetaceae</taxon>
        <taxon>Streptomyces</taxon>
        <taxon>Streptomyces griseoincarnatus group</taxon>
    </lineage>
</organism>
<dbReference type="EMBL" id="JAMQBH010000024">
    <property type="protein sequence ID" value="MCM2517579.1"/>
    <property type="molecule type" value="Genomic_DNA"/>
</dbReference>
<accession>A0ABT0W1W9</accession>
<evidence type="ECO:0008006" key="3">
    <source>
        <dbReference type="Google" id="ProtNLM"/>
    </source>
</evidence>
<protein>
    <recommendedName>
        <fullName evidence="3">DUF4259 domain-containing protein</fullName>
    </recommendedName>
</protein>
<keyword evidence="2" id="KW-1185">Reference proteome</keyword>
<name>A0ABT0W1W9_STRGI</name>
<comment type="caution">
    <text evidence="1">The sequence shown here is derived from an EMBL/GenBank/DDBJ whole genome shotgun (WGS) entry which is preliminary data.</text>
</comment>
<sequence length="158" mass="17335">MDRLSRAAVNLALGEQATEDLPMIAALAVADGLDSPALVELAGLSRQDPPADIRDLFVQAMAELGRPVPGVSDAWWERMCDAARGMLSGSLTHYEASSEIYWCACHLERTDAAIKLVDLFCALWSNWEDRPDERAAIERDMRLAAADLLRSHGEQAPE</sequence>
<gene>
    <name evidence="1" type="ORF">NC658_30715</name>
</gene>
<dbReference type="RefSeq" id="WP_251100051.1">
    <property type="nucleotide sequence ID" value="NZ_JAMQBH010000024.1"/>
</dbReference>
<dbReference type="Proteomes" id="UP001523263">
    <property type="component" value="Unassembled WGS sequence"/>
</dbReference>
<evidence type="ECO:0000313" key="2">
    <source>
        <dbReference type="Proteomes" id="UP001523263"/>
    </source>
</evidence>